<name>B8ITI1_METNO</name>
<evidence type="ECO:0000256" key="5">
    <source>
        <dbReference type="ARBA" id="ARBA00022630"/>
    </source>
</evidence>
<dbReference type="InterPro" id="IPR006076">
    <property type="entry name" value="FAD-dep_OxRdtase"/>
</dbReference>
<comment type="function">
    <text evidence="2">Could be required for the formation of a functional nitrogenase Fe protein. Probably accepts electrons from FixA/FixB and reduces a quinone.</text>
</comment>
<evidence type="ECO:0000259" key="9">
    <source>
        <dbReference type="Pfam" id="PF01266"/>
    </source>
</evidence>
<dbReference type="eggNOG" id="COG0644">
    <property type="taxonomic scope" value="Bacteria"/>
</dbReference>
<evidence type="ECO:0000256" key="3">
    <source>
        <dbReference type="ARBA" id="ARBA00006796"/>
    </source>
</evidence>
<dbReference type="Pfam" id="PF01266">
    <property type="entry name" value="DAO"/>
    <property type="match status" value="1"/>
</dbReference>
<organism evidence="11 12">
    <name type="scientific">Methylobacterium nodulans (strain LMG 21967 / CNCM I-2342 / ORS 2060)</name>
    <dbReference type="NCBI Taxonomy" id="460265"/>
    <lineage>
        <taxon>Bacteria</taxon>
        <taxon>Pseudomonadati</taxon>
        <taxon>Pseudomonadota</taxon>
        <taxon>Alphaproteobacteria</taxon>
        <taxon>Hyphomicrobiales</taxon>
        <taxon>Methylobacteriaceae</taxon>
        <taxon>Methylobacterium</taxon>
    </lineage>
</organism>
<dbReference type="InterPro" id="IPR059103">
    <property type="entry name" value="FixC-like_C"/>
</dbReference>
<keyword evidence="7 8" id="KW-0560">Oxidoreductase</keyword>
<keyword evidence="6 8" id="KW-0274">FAD</keyword>
<gene>
    <name evidence="11" type="ordered locus">Mnod_4013</name>
</gene>
<proteinExistence type="inferred from homology"/>
<dbReference type="InterPro" id="IPR036188">
    <property type="entry name" value="FAD/NAD-bd_sf"/>
</dbReference>
<comment type="similarity">
    <text evidence="3 8">Belongs to the ETF-QO/FixC family.</text>
</comment>
<dbReference type="Proteomes" id="UP000008207">
    <property type="component" value="Chromosome"/>
</dbReference>
<evidence type="ECO:0000256" key="2">
    <source>
        <dbReference type="ARBA" id="ARBA00003676"/>
    </source>
</evidence>
<dbReference type="EMBL" id="CP001349">
    <property type="protein sequence ID" value="ACL58897.1"/>
    <property type="molecule type" value="Genomic_DNA"/>
</dbReference>
<feature type="domain" description="FixC-like C-terminal" evidence="10">
    <location>
        <begin position="369"/>
        <end position="435"/>
    </location>
</feature>
<comment type="function">
    <text evidence="8">Part of an electron transfer system.</text>
</comment>
<reference evidence="11 12" key="1">
    <citation type="submission" date="2009-01" db="EMBL/GenBank/DDBJ databases">
        <title>Complete sequence of chromosome of Methylobacterium nodulans ORS 2060.</title>
        <authorList>
            <consortium name="US DOE Joint Genome Institute"/>
            <person name="Lucas S."/>
            <person name="Copeland A."/>
            <person name="Lapidus A."/>
            <person name="Glavina del Rio T."/>
            <person name="Dalin E."/>
            <person name="Tice H."/>
            <person name="Bruce D."/>
            <person name="Goodwin L."/>
            <person name="Pitluck S."/>
            <person name="Sims D."/>
            <person name="Brettin T."/>
            <person name="Detter J.C."/>
            <person name="Han C."/>
            <person name="Larimer F."/>
            <person name="Land M."/>
            <person name="Hauser L."/>
            <person name="Kyrpides N."/>
            <person name="Ivanova N."/>
            <person name="Marx C.J."/>
            <person name="Richardson P."/>
        </authorList>
    </citation>
    <scope>NUCLEOTIDE SEQUENCE [LARGE SCALE GENOMIC DNA]</scope>
    <source>
        <strain evidence="12">LMG 21967 / CNCM I-2342 / ORS 2060</strain>
    </source>
</reference>
<dbReference type="GO" id="GO:0071949">
    <property type="term" value="F:FAD binding"/>
    <property type="evidence" value="ECO:0007669"/>
    <property type="project" value="UniProtKB-UniRule"/>
</dbReference>
<dbReference type="GO" id="GO:0016491">
    <property type="term" value="F:oxidoreductase activity"/>
    <property type="evidence" value="ECO:0007669"/>
    <property type="project" value="UniProtKB-UniRule"/>
</dbReference>
<dbReference type="Gene3D" id="3.50.50.60">
    <property type="entry name" value="FAD/NAD(P)-binding domain"/>
    <property type="match status" value="1"/>
</dbReference>
<dbReference type="Pfam" id="PF26311">
    <property type="entry name" value="ETF-QO_FixC_C"/>
    <property type="match status" value="1"/>
</dbReference>
<feature type="domain" description="FAD dependent oxidoreductase" evidence="9">
    <location>
        <begin position="7"/>
        <end position="57"/>
    </location>
</feature>
<comment type="cofactor">
    <cofactor evidence="1 8">
        <name>FAD</name>
        <dbReference type="ChEBI" id="CHEBI:57692"/>
    </cofactor>
</comment>
<evidence type="ECO:0000256" key="8">
    <source>
        <dbReference type="RuleBase" id="RU366069"/>
    </source>
</evidence>
<dbReference type="HOGENOM" id="CLU_050977_0_0_5"/>
<evidence type="ECO:0000256" key="1">
    <source>
        <dbReference type="ARBA" id="ARBA00001974"/>
    </source>
</evidence>
<dbReference type="AlphaFoldDB" id="B8ITI1"/>
<dbReference type="STRING" id="460265.Mnod_4013"/>
<evidence type="ECO:0000256" key="6">
    <source>
        <dbReference type="ARBA" id="ARBA00022827"/>
    </source>
</evidence>
<dbReference type="PANTHER" id="PTHR43624">
    <property type="entry name" value="ELECTRON TRANSFER FLAVOPROTEIN-QUINONE OXIDOREDUCTASE YDIS-RELATED"/>
    <property type="match status" value="1"/>
</dbReference>
<dbReference type="InterPro" id="IPR039651">
    <property type="entry name" value="FixC-like"/>
</dbReference>
<keyword evidence="12" id="KW-1185">Reference proteome</keyword>
<evidence type="ECO:0000256" key="7">
    <source>
        <dbReference type="ARBA" id="ARBA00023002"/>
    </source>
</evidence>
<dbReference type="OrthoDB" id="417034at2"/>
<dbReference type="PANTHER" id="PTHR43624:SF2">
    <property type="entry name" value="ELECTRON TRANSFER FLAVOPROTEIN-QUINONE OXIDOREDUCTASE YDIS-RELATED"/>
    <property type="match status" value="1"/>
</dbReference>
<evidence type="ECO:0000313" key="11">
    <source>
        <dbReference type="EMBL" id="ACL58897.1"/>
    </source>
</evidence>
<keyword evidence="5 8" id="KW-0285">Flavoprotein</keyword>
<sequence length="435" mass="48338">MSFETFDAIVVGAGMSGNACAFTLAKRGLKVLQLERGETAGSKNVQGAILYADMLEQLVPDFRDDAPLERHVLEQRLWIMDGASHVGMHYRSDNFNEEKPNRYTIIRTQFDRWFSRRVQEAGVTLLCETTATELIRDLYGRVVGVRTDRAGDVVLADVVVLAEGVNGLLGSRAGLRPIPRPEQVALAVKEMHFLPSETIDTRFTLREDEGVVIEAIGTISKGMTGMAFLYTNKESLSVGLGCLVSDYRDGAETPYSLLDAFKKHPSIAPLLAGSEVKEYTAHLIPEGGYKAIPQLYGDGWLVVGDAAQFNNALHREGSNLAMTTGRLAAETIIQLKAQCLPPTAANLALYREMVEDSFVMEDMKKYKDMPALLHTHSKTFFLTYPELMSRAAQNFLRINGVPKREKERATLHSFVRRRSWPGLIGDAVRVAQAWR</sequence>
<evidence type="ECO:0000256" key="4">
    <source>
        <dbReference type="ARBA" id="ARBA00019877"/>
    </source>
</evidence>
<evidence type="ECO:0000259" key="10">
    <source>
        <dbReference type="Pfam" id="PF26311"/>
    </source>
</evidence>
<accession>B8ITI1</accession>
<dbReference type="SUPFAM" id="SSF51905">
    <property type="entry name" value="FAD/NAD(P)-binding domain"/>
    <property type="match status" value="1"/>
</dbReference>
<dbReference type="SUPFAM" id="SSF54373">
    <property type="entry name" value="FAD-linked reductases, C-terminal domain"/>
    <property type="match status" value="1"/>
</dbReference>
<protein>
    <recommendedName>
        <fullName evidence="4 8">Protein FixC</fullName>
    </recommendedName>
</protein>
<evidence type="ECO:0000313" key="12">
    <source>
        <dbReference type="Proteomes" id="UP000008207"/>
    </source>
</evidence>
<dbReference type="KEGG" id="mno:Mnod_4013"/>
<dbReference type="RefSeq" id="WP_015930547.1">
    <property type="nucleotide sequence ID" value="NC_011894.1"/>
</dbReference>